<dbReference type="EMBL" id="JASBWR010000116">
    <property type="protein sequence ID" value="KAJ9093983.1"/>
    <property type="molecule type" value="Genomic_DNA"/>
</dbReference>
<gene>
    <name evidence="1" type="ORF">QFC19_008114</name>
</gene>
<evidence type="ECO:0000313" key="2">
    <source>
        <dbReference type="Proteomes" id="UP001241377"/>
    </source>
</evidence>
<organism evidence="1 2">
    <name type="scientific">Naganishia cerealis</name>
    <dbReference type="NCBI Taxonomy" id="610337"/>
    <lineage>
        <taxon>Eukaryota</taxon>
        <taxon>Fungi</taxon>
        <taxon>Dikarya</taxon>
        <taxon>Basidiomycota</taxon>
        <taxon>Agaricomycotina</taxon>
        <taxon>Tremellomycetes</taxon>
        <taxon>Filobasidiales</taxon>
        <taxon>Filobasidiaceae</taxon>
        <taxon>Naganishia</taxon>
    </lineage>
</organism>
<evidence type="ECO:0000313" key="1">
    <source>
        <dbReference type="EMBL" id="KAJ9093983.1"/>
    </source>
</evidence>
<name>A0ACC2V3Q2_9TREE</name>
<protein>
    <submittedName>
        <fullName evidence="1">Uncharacterized protein</fullName>
    </submittedName>
</protein>
<keyword evidence="2" id="KW-1185">Reference proteome</keyword>
<proteinExistence type="predicted"/>
<accession>A0ACC2V3Q2</accession>
<comment type="caution">
    <text evidence="1">The sequence shown here is derived from an EMBL/GenBank/DDBJ whole genome shotgun (WGS) entry which is preliminary data.</text>
</comment>
<dbReference type="Proteomes" id="UP001241377">
    <property type="component" value="Unassembled WGS sequence"/>
</dbReference>
<sequence>MDVAVNDRNERDEVPVVTGRKAARSLRLFRGDGSAALETLIDNTDDHTERSPIKDPLHADDSVVDVDTPTVPENGPSELNPVSSATYFPHHTERTNMARSGSVTQHLTADLEFDHSGASITKIQKRPTDLTTKLGNVRIDDLRKPEKKVSFSEDLNSQQPLETEVFPLAVELRPFKNKVGGHTAIFRFSRRAVCKALVNRENLWYETIEVRHPELLKFVPKYIGVLNVRYSSIISEDDNTQPAYKESSEDDDLPPEVVLHDNRHIIPELLWKKYSSSAPSPTASYLGDTPPVLSSMSEHNTPHHAAVQDEDPRNSNVGSTSVNTDLQVEVLLELFQPRRASNDHDNIFTMDDYDEKRRESTVSTDGPKLRKHTRFERYLLLEDLTADMAKPCVLDLKMGTRQYGVEASAEKQRLQRLKCSQTTSRDLGVRVCGLQVWNRASEKFFVRDKYFGRKVRKGPDFCKILSKFLYDGRLIYSVVKQIPHVIDQLQQLYRIFENLVGYRMYGLSILLMYDGLPSDGDNPIKVRIIDFAQSVIGGDFTIKTANVPPKHPLMPDNGYLRGLRSLIEYFGIIYNILVGSHVASVAEMGRQLAANRTKLEQESNRWIAAYGEEEPVQERNDPFERAYPDNDDEEVSD</sequence>
<reference evidence="1" key="1">
    <citation type="submission" date="2023-04" db="EMBL/GenBank/DDBJ databases">
        <title>Draft Genome sequencing of Naganishia species isolated from polar environments using Oxford Nanopore Technology.</title>
        <authorList>
            <person name="Leo P."/>
            <person name="Venkateswaran K."/>
        </authorList>
    </citation>
    <scope>NUCLEOTIDE SEQUENCE</scope>
    <source>
        <strain evidence="1">MNA-CCFEE 5261</strain>
    </source>
</reference>